<organism evidence="1">
    <name type="scientific">Anguilla anguilla</name>
    <name type="common">European freshwater eel</name>
    <name type="synonym">Muraena anguilla</name>
    <dbReference type="NCBI Taxonomy" id="7936"/>
    <lineage>
        <taxon>Eukaryota</taxon>
        <taxon>Metazoa</taxon>
        <taxon>Chordata</taxon>
        <taxon>Craniata</taxon>
        <taxon>Vertebrata</taxon>
        <taxon>Euteleostomi</taxon>
        <taxon>Actinopterygii</taxon>
        <taxon>Neopterygii</taxon>
        <taxon>Teleostei</taxon>
        <taxon>Anguilliformes</taxon>
        <taxon>Anguillidae</taxon>
        <taxon>Anguilla</taxon>
    </lineage>
</organism>
<proteinExistence type="predicted"/>
<protein>
    <submittedName>
        <fullName evidence="1">Uncharacterized protein</fullName>
    </submittedName>
</protein>
<accession>A0A0E9PWE9</accession>
<sequence>MALTKKLATTTSFLHFLKY</sequence>
<dbReference type="AlphaFoldDB" id="A0A0E9PWE9"/>
<evidence type="ECO:0000313" key="1">
    <source>
        <dbReference type="EMBL" id="JAH08936.1"/>
    </source>
</evidence>
<reference evidence="1" key="1">
    <citation type="submission" date="2014-11" db="EMBL/GenBank/DDBJ databases">
        <authorList>
            <person name="Amaro Gonzalez C."/>
        </authorList>
    </citation>
    <scope>NUCLEOTIDE SEQUENCE</scope>
</reference>
<name>A0A0E9PWE9_ANGAN</name>
<dbReference type="EMBL" id="GBXM01108774">
    <property type="protein sequence ID" value="JAG99802.1"/>
    <property type="molecule type" value="Transcribed_RNA"/>
</dbReference>
<dbReference type="EMBL" id="GBXM01099641">
    <property type="protein sequence ID" value="JAH08936.1"/>
    <property type="molecule type" value="Transcribed_RNA"/>
</dbReference>
<reference evidence="1" key="2">
    <citation type="journal article" date="2015" name="Fish Shellfish Immunol.">
        <title>Early steps in the European eel (Anguilla anguilla)-Vibrio vulnificus interaction in the gills: Role of the RtxA13 toxin.</title>
        <authorList>
            <person name="Callol A."/>
            <person name="Pajuelo D."/>
            <person name="Ebbesson L."/>
            <person name="Teles M."/>
            <person name="MacKenzie S."/>
            <person name="Amaro C."/>
        </authorList>
    </citation>
    <scope>NUCLEOTIDE SEQUENCE</scope>
</reference>